<dbReference type="EMBL" id="JAHCVJ010000004">
    <property type="protein sequence ID" value="MBT0664801.1"/>
    <property type="molecule type" value="Genomic_DNA"/>
</dbReference>
<reference evidence="2 3" key="1">
    <citation type="submission" date="2021-05" db="EMBL/GenBank/DDBJ databases">
        <title>The draft genome of Geobacter pelophilus DSM 12255.</title>
        <authorList>
            <person name="Xu Z."/>
            <person name="Masuda Y."/>
            <person name="Itoh H."/>
            <person name="Senoo K."/>
        </authorList>
    </citation>
    <scope>NUCLEOTIDE SEQUENCE [LARGE SCALE GENOMIC DNA]</scope>
    <source>
        <strain evidence="2 3">DSM 12255</strain>
    </source>
</reference>
<accession>A0AAW4L1G1</accession>
<feature type="domain" description="PilZ" evidence="1">
    <location>
        <begin position="117"/>
        <end position="218"/>
    </location>
</feature>
<comment type="caution">
    <text evidence="2">The sequence shown here is derived from an EMBL/GenBank/DDBJ whole genome shotgun (WGS) entry which is preliminary data.</text>
</comment>
<evidence type="ECO:0000313" key="2">
    <source>
        <dbReference type="EMBL" id="MBT0664801.1"/>
    </source>
</evidence>
<evidence type="ECO:0000259" key="1">
    <source>
        <dbReference type="Pfam" id="PF07238"/>
    </source>
</evidence>
<dbReference type="SUPFAM" id="SSF141371">
    <property type="entry name" value="PilZ domain-like"/>
    <property type="match status" value="1"/>
</dbReference>
<sequence>MKDIYRLQTVDDIHKDEKAIIDVLKGIYSGELKNDLRILNYYKEIPVSYGATISHIDEDLVEMLVHQHQAVVMYVEKTAFLKSDHFPHDVLANVYKANINKCIGLLHNFSYAQIRAERRRFVRVQIVDPVKVNFRRIDKNFDGQMIDISIGGLSLKTSDKIDIDIDTAGILTAELPAGKLEMPGRLLKIASVENEYCYIFEIEASPRIETAISQFIFQKQVEIIRELKDQLVYG</sequence>
<dbReference type="GO" id="GO:0035438">
    <property type="term" value="F:cyclic-di-GMP binding"/>
    <property type="evidence" value="ECO:0007669"/>
    <property type="project" value="InterPro"/>
</dbReference>
<dbReference type="InterPro" id="IPR009875">
    <property type="entry name" value="PilZ_domain"/>
</dbReference>
<name>A0AAW4L1G1_9BACT</name>
<dbReference type="Proteomes" id="UP000811899">
    <property type="component" value="Unassembled WGS sequence"/>
</dbReference>
<evidence type="ECO:0000313" key="3">
    <source>
        <dbReference type="Proteomes" id="UP000811899"/>
    </source>
</evidence>
<dbReference type="RefSeq" id="WP_214171583.1">
    <property type="nucleotide sequence ID" value="NZ_JAHCVJ010000004.1"/>
</dbReference>
<proteinExistence type="predicted"/>
<keyword evidence="3" id="KW-1185">Reference proteome</keyword>
<dbReference type="Gene3D" id="2.40.10.220">
    <property type="entry name" value="predicted glycosyltransferase like domains"/>
    <property type="match status" value="1"/>
</dbReference>
<gene>
    <name evidence="2" type="ORF">KI809_10865</name>
</gene>
<protein>
    <submittedName>
        <fullName evidence="2">PilZ domain-containing protein</fullName>
    </submittedName>
</protein>
<organism evidence="2 3">
    <name type="scientific">Geoanaerobacter pelophilus</name>
    <dbReference type="NCBI Taxonomy" id="60036"/>
    <lineage>
        <taxon>Bacteria</taxon>
        <taxon>Pseudomonadati</taxon>
        <taxon>Thermodesulfobacteriota</taxon>
        <taxon>Desulfuromonadia</taxon>
        <taxon>Geobacterales</taxon>
        <taxon>Geobacteraceae</taxon>
        <taxon>Geoanaerobacter</taxon>
    </lineage>
</organism>
<dbReference type="Pfam" id="PF07238">
    <property type="entry name" value="PilZ"/>
    <property type="match status" value="1"/>
</dbReference>
<dbReference type="AlphaFoldDB" id="A0AAW4L1G1"/>